<gene>
    <name evidence="2" type="ORF">QJS04_geneDACA018486</name>
</gene>
<accession>A0AAV9AXN9</accession>
<evidence type="ECO:0000313" key="2">
    <source>
        <dbReference type="EMBL" id="KAK1268895.1"/>
    </source>
</evidence>
<proteinExistence type="predicted"/>
<protein>
    <submittedName>
        <fullName evidence="2">Uncharacterized protein</fullName>
    </submittedName>
</protein>
<dbReference type="Proteomes" id="UP001179952">
    <property type="component" value="Unassembled WGS sequence"/>
</dbReference>
<reference evidence="2" key="2">
    <citation type="submission" date="2023-06" db="EMBL/GenBank/DDBJ databases">
        <authorList>
            <person name="Ma L."/>
            <person name="Liu K.-W."/>
            <person name="Li Z."/>
            <person name="Hsiao Y.-Y."/>
            <person name="Qi Y."/>
            <person name="Fu T."/>
            <person name="Tang G."/>
            <person name="Zhang D."/>
            <person name="Sun W.-H."/>
            <person name="Liu D.-K."/>
            <person name="Li Y."/>
            <person name="Chen G.-Z."/>
            <person name="Liu X.-D."/>
            <person name="Liao X.-Y."/>
            <person name="Jiang Y.-T."/>
            <person name="Yu X."/>
            <person name="Hao Y."/>
            <person name="Huang J."/>
            <person name="Zhao X.-W."/>
            <person name="Ke S."/>
            <person name="Chen Y.-Y."/>
            <person name="Wu W.-L."/>
            <person name="Hsu J.-L."/>
            <person name="Lin Y.-F."/>
            <person name="Huang M.-D."/>
            <person name="Li C.-Y."/>
            <person name="Huang L."/>
            <person name="Wang Z.-W."/>
            <person name="Zhao X."/>
            <person name="Zhong W.-Y."/>
            <person name="Peng D.-H."/>
            <person name="Ahmad S."/>
            <person name="Lan S."/>
            <person name="Zhang J.-S."/>
            <person name="Tsai W.-C."/>
            <person name="Van De Peer Y."/>
            <person name="Liu Z.-J."/>
        </authorList>
    </citation>
    <scope>NUCLEOTIDE SEQUENCE</scope>
    <source>
        <strain evidence="2">SCP</strain>
        <tissue evidence="2">Leaves</tissue>
    </source>
</reference>
<dbReference type="EMBL" id="JAUJYN010000006">
    <property type="protein sequence ID" value="KAK1268895.1"/>
    <property type="molecule type" value="Genomic_DNA"/>
</dbReference>
<feature type="compositionally biased region" description="Basic and acidic residues" evidence="1">
    <location>
        <begin position="55"/>
        <end position="67"/>
    </location>
</feature>
<name>A0AAV9AXN9_ACOGR</name>
<organism evidence="2 3">
    <name type="scientific">Acorus gramineus</name>
    <name type="common">Dwarf sweet flag</name>
    <dbReference type="NCBI Taxonomy" id="55184"/>
    <lineage>
        <taxon>Eukaryota</taxon>
        <taxon>Viridiplantae</taxon>
        <taxon>Streptophyta</taxon>
        <taxon>Embryophyta</taxon>
        <taxon>Tracheophyta</taxon>
        <taxon>Spermatophyta</taxon>
        <taxon>Magnoliopsida</taxon>
        <taxon>Liliopsida</taxon>
        <taxon>Acoraceae</taxon>
        <taxon>Acorus</taxon>
    </lineage>
</organism>
<sequence length="81" mass="8472">MARTMRAGDSLKDPPSNPSRVPSLLRVGVAWMVRAGDSVDGLTQQSRSSLPPLKDACDTDGASKGRTDGPTQQFGSSDPGE</sequence>
<reference evidence="2" key="1">
    <citation type="journal article" date="2023" name="Nat. Commun.">
        <title>Diploid and tetraploid genomes of Acorus and the evolution of monocots.</title>
        <authorList>
            <person name="Ma L."/>
            <person name="Liu K.W."/>
            <person name="Li Z."/>
            <person name="Hsiao Y.Y."/>
            <person name="Qi Y."/>
            <person name="Fu T."/>
            <person name="Tang G.D."/>
            <person name="Zhang D."/>
            <person name="Sun W.H."/>
            <person name="Liu D.K."/>
            <person name="Li Y."/>
            <person name="Chen G.Z."/>
            <person name="Liu X.D."/>
            <person name="Liao X.Y."/>
            <person name="Jiang Y.T."/>
            <person name="Yu X."/>
            <person name="Hao Y."/>
            <person name="Huang J."/>
            <person name="Zhao X.W."/>
            <person name="Ke S."/>
            <person name="Chen Y.Y."/>
            <person name="Wu W.L."/>
            <person name="Hsu J.L."/>
            <person name="Lin Y.F."/>
            <person name="Huang M.D."/>
            <person name="Li C.Y."/>
            <person name="Huang L."/>
            <person name="Wang Z.W."/>
            <person name="Zhao X."/>
            <person name="Zhong W.Y."/>
            <person name="Peng D.H."/>
            <person name="Ahmad S."/>
            <person name="Lan S."/>
            <person name="Zhang J.S."/>
            <person name="Tsai W.C."/>
            <person name="Van de Peer Y."/>
            <person name="Liu Z.J."/>
        </authorList>
    </citation>
    <scope>NUCLEOTIDE SEQUENCE</scope>
    <source>
        <strain evidence="2">SCP</strain>
    </source>
</reference>
<comment type="caution">
    <text evidence="2">The sequence shown here is derived from an EMBL/GenBank/DDBJ whole genome shotgun (WGS) entry which is preliminary data.</text>
</comment>
<feature type="region of interest" description="Disordered" evidence="1">
    <location>
        <begin position="1"/>
        <end position="22"/>
    </location>
</feature>
<feature type="region of interest" description="Disordered" evidence="1">
    <location>
        <begin position="39"/>
        <end position="81"/>
    </location>
</feature>
<dbReference type="AlphaFoldDB" id="A0AAV9AXN9"/>
<feature type="compositionally biased region" description="Polar residues" evidence="1">
    <location>
        <begin position="69"/>
        <end position="81"/>
    </location>
</feature>
<keyword evidence="3" id="KW-1185">Reference proteome</keyword>
<evidence type="ECO:0000313" key="3">
    <source>
        <dbReference type="Proteomes" id="UP001179952"/>
    </source>
</evidence>
<evidence type="ECO:0000256" key="1">
    <source>
        <dbReference type="SAM" id="MobiDB-lite"/>
    </source>
</evidence>